<proteinExistence type="predicted"/>
<name>A0A843XHD9_COLES</name>
<organism evidence="2 3">
    <name type="scientific">Colocasia esculenta</name>
    <name type="common">Wild taro</name>
    <name type="synonym">Arum esculentum</name>
    <dbReference type="NCBI Taxonomy" id="4460"/>
    <lineage>
        <taxon>Eukaryota</taxon>
        <taxon>Viridiplantae</taxon>
        <taxon>Streptophyta</taxon>
        <taxon>Embryophyta</taxon>
        <taxon>Tracheophyta</taxon>
        <taxon>Spermatophyta</taxon>
        <taxon>Magnoliopsida</taxon>
        <taxon>Liliopsida</taxon>
        <taxon>Araceae</taxon>
        <taxon>Aroideae</taxon>
        <taxon>Colocasieae</taxon>
        <taxon>Colocasia</taxon>
    </lineage>
</organism>
<feature type="region of interest" description="Disordered" evidence="1">
    <location>
        <begin position="1"/>
        <end position="22"/>
    </location>
</feature>
<dbReference type="EMBL" id="NMUH01008330">
    <property type="protein sequence ID" value="MQM18631.1"/>
    <property type="molecule type" value="Genomic_DNA"/>
</dbReference>
<evidence type="ECO:0000256" key="1">
    <source>
        <dbReference type="SAM" id="MobiDB-lite"/>
    </source>
</evidence>
<sequence length="109" mass="12558">MQKAEIATYHNKGRDGVKSRRGRLRVAIGRSSRAARMQQGTLSRSDRDKFLCRNGPENTTYRAVVFSGSEPKIEREKGYNLKNERELERGFFPRNLLLLGLSSWSSKPW</sequence>
<evidence type="ECO:0000313" key="2">
    <source>
        <dbReference type="EMBL" id="MQM18631.1"/>
    </source>
</evidence>
<dbReference type="Proteomes" id="UP000652761">
    <property type="component" value="Unassembled WGS sequence"/>
</dbReference>
<gene>
    <name evidence="2" type="ORF">Taro_051628</name>
</gene>
<accession>A0A843XHD9</accession>
<keyword evidence="3" id="KW-1185">Reference proteome</keyword>
<protein>
    <submittedName>
        <fullName evidence="2">Uncharacterized protein</fullName>
    </submittedName>
</protein>
<feature type="non-terminal residue" evidence="2">
    <location>
        <position position="109"/>
    </location>
</feature>
<dbReference type="AlphaFoldDB" id="A0A843XHD9"/>
<comment type="caution">
    <text evidence="2">The sequence shown here is derived from an EMBL/GenBank/DDBJ whole genome shotgun (WGS) entry which is preliminary data.</text>
</comment>
<evidence type="ECO:0000313" key="3">
    <source>
        <dbReference type="Proteomes" id="UP000652761"/>
    </source>
</evidence>
<reference evidence="2" key="1">
    <citation type="submission" date="2017-07" db="EMBL/GenBank/DDBJ databases">
        <title>Taro Niue Genome Assembly and Annotation.</title>
        <authorList>
            <person name="Atibalentja N."/>
            <person name="Keating K."/>
            <person name="Fields C.J."/>
        </authorList>
    </citation>
    <scope>NUCLEOTIDE SEQUENCE</scope>
    <source>
        <strain evidence="2">Niue_2</strain>
        <tissue evidence="2">Leaf</tissue>
    </source>
</reference>